<protein>
    <recommendedName>
        <fullName evidence="5 11">Nicotinate-nucleotide--dimethylbenzimidazole phosphoribosyltransferase</fullName>
        <shortName evidence="11">NN:DBI PRT</shortName>
        <ecNumber evidence="4 11">2.4.2.21</ecNumber>
    </recommendedName>
    <alternativeName>
        <fullName evidence="9 11">N(1)-alpha-phosphoribosyltransferase</fullName>
    </alternativeName>
</protein>
<dbReference type="PANTHER" id="PTHR43463">
    <property type="entry name" value="NICOTINATE-NUCLEOTIDE--DIMETHYLBENZIMIDAZOLE PHOSPHORIBOSYLTRANSFERASE"/>
    <property type="match status" value="1"/>
</dbReference>
<evidence type="ECO:0000256" key="9">
    <source>
        <dbReference type="ARBA" id="ARBA00030686"/>
    </source>
</evidence>
<proteinExistence type="inferred from homology"/>
<dbReference type="InterPro" id="IPR003200">
    <property type="entry name" value="Nict_dMeBzImd_PRibTrfase"/>
</dbReference>
<evidence type="ECO:0000256" key="4">
    <source>
        <dbReference type="ARBA" id="ARBA00011991"/>
    </source>
</evidence>
<name>A0A844FHH3_9FIRM</name>
<dbReference type="Pfam" id="PF02277">
    <property type="entry name" value="DBI_PRT"/>
    <property type="match status" value="1"/>
</dbReference>
<dbReference type="EMBL" id="VULR01000008">
    <property type="protein sequence ID" value="MSS43449.1"/>
    <property type="molecule type" value="Genomic_DNA"/>
</dbReference>
<evidence type="ECO:0000256" key="7">
    <source>
        <dbReference type="ARBA" id="ARBA00022676"/>
    </source>
</evidence>
<dbReference type="CDD" id="cd02439">
    <property type="entry name" value="DMB-PRT_CobT"/>
    <property type="match status" value="1"/>
</dbReference>
<keyword evidence="7 11" id="KW-0328">Glycosyltransferase</keyword>
<dbReference type="PANTHER" id="PTHR43463:SF1">
    <property type="entry name" value="NICOTINATE-NUCLEOTIDE--DIMETHYLBENZIMIDAZOLE PHOSPHORIBOSYLTRANSFERASE"/>
    <property type="match status" value="1"/>
</dbReference>
<dbReference type="Gene3D" id="3.40.50.10210">
    <property type="match status" value="1"/>
</dbReference>
<comment type="pathway">
    <text evidence="2 11">Nucleoside biosynthesis; alpha-ribazole biosynthesis; alpha-ribazole from 5,6-dimethylbenzimidazole: step 1/2.</text>
</comment>
<dbReference type="UniPathway" id="UPA00061">
    <property type="reaction ID" value="UER00516"/>
</dbReference>
<dbReference type="InterPro" id="IPR017846">
    <property type="entry name" value="Nict_dMeBzImd_PRibTrfase_bact"/>
</dbReference>
<gene>
    <name evidence="11 12" type="primary">cobT</name>
    <name evidence="12" type="ORF">FYJ27_06860</name>
</gene>
<evidence type="ECO:0000256" key="6">
    <source>
        <dbReference type="ARBA" id="ARBA00022573"/>
    </source>
</evidence>
<evidence type="ECO:0000313" key="13">
    <source>
        <dbReference type="Proteomes" id="UP000462760"/>
    </source>
</evidence>
<comment type="similarity">
    <text evidence="3 11">Belongs to the CobT family.</text>
</comment>
<evidence type="ECO:0000256" key="11">
    <source>
        <dbReference type="HAMAP-Rule" id="MF_00230"/>
    </source>
</evidence>
<dbReference type="HAMAP" id="MF_00230">
    <property type="entry name" value="CobT"/>
    <property type="match status" value="1"/>
</dbReference>
<dbReference type="OrthoDB" id="9781491at2"/>
<dbReference type="InterPro" id="IPR036087">
    <property type="entry name" value="Nict_dMeBzImd_PRibTrfase_sf"/>
</dbReference>
<dbReference type="FunFam" id="3.40.50.10210:FF:000001">
    <property type="entry name" value="Nicotinate-nucleotide--dimethylbenzimidazole phosphoribosyltransferase"/>
    <property type="match status" value="1"/>
</dbReference>
<evidence type="ECO:0000256" key="5">
    <source>
        <dbReference type="ARBA" id="ARBA00015486"/>
    </source>
</evidence>
<dbReference type="Proteomes" id="UP000462760">
    <property type="component" value="Unassembled WGS sequence"/>
</dbReference>
<dbReference type="NCBIfam" id="NF000996">
    <property type="entry name" value="PRK00105.1"/>
    <property type="match status" value="1"/>
</dbReference>
<evidence type="ECO:0000256" key="2">
    <source>
        <dbReference type="ARBA" id="ARBA00005049"/>
    </source>
</evidence>
<evidence type="ECO:0000313" key="12">
    <source>
        <dbReference type="EMBL" id="MSS43449.1"/>
    </source>
</evidence>
<dbReference type="InterPro" id="IPR023195">
    <property type="entry name" value="Nict_dMeBzImd_PRibTrfase_N"/>
</dbReference>
<organism evidence="12 13">
    <name type="scientific">Anaerosalibacter bizertensis</name>
    <dbReference type="NCBI Taxonomy" id="932217"/>
    <lineage>
        <taxon>Bacteria</taxon>
        <taxon>Bacillati</taxon>
        <taxon>Bacillota</taxon>
        <taxon>Tissierellia</taxon>
        <taxon>Tissierellales</taxon>
        <taxon>Sporanaerobacteraceae</taxon>
        <taxon>Anaerosalibacter</taxon>
    </lineage>
</organism>
<keyword evidence="6 11" id="KW-0169">Cobalamin biosynthesis</keyword>
<sequence length="355" mass="38387">MKLLKETLEAIKPVDEEAKKKAKERMDNLTKPIGSLGILEEIAIKMAGITGKVHNKMEKRSTVVMCADNGVVEEGVSACPQWFTKILTENLTKGYTGVSVLSEFTNSDVTTVDIGVNTDIDNPKVLNKKVAYGTKNMAKGPSMTREEAIKAIEVGIEVADKLYSEGYDILGTGEMGIGNTTTSAAVLSVFSGLSPDISCGKGSGLTDEQYEEKKNTVKKAIEINKPDKNDPLDVISKVGGFDIAGMCGCFLSAAKNRKPIVIDGFISSAAALCAVMFNPLVKDYLFPSHLSKEPGAMYMMEEIGLKPMLNLEMRLGEGSGCPLAFQVIDSALYIMDNLATFEQSTLDRDKLIDIR</sequence>
<dbReference type="GO" id="GO:0008939">
    <property type="term" value="F:nicotinate-nucleotide-dimethylbenzimidazole phosphoribosyltransferase activity"/>
    <property type="evidence" value="ECO:0007669"/>
    <property type="project" value="UniProtKB-UniRule"/>
</dbReference>
<evidence type="ECO:0000256" key="1">
    <source>
        <dbReference type="ARBA" id="ARBA00002197"/>
    </source>
</evidence>
<evidence type="ECO:0000256" key="3">
    <source>
        <dbReference type="ARBA" id="ARBA00007110"/>
    </source>
</evidence>
<comment type="caution">
    <text evidence="12">The sequence shown here is derived from an EMBL/GenBank/DDBJ whole genome shotgun (WGS) entry which is preliminary data.</text>
</comment>
<accession>A0A844FHH3</accession>
<keyword evidence="8 11" id="KW-0808">Transferase</keyword>
<reference evidence="12 13" key="1">
    <citation type="submission" date="2019-08" db="EMBL/GenBank/DDBJ databases">
        <title>In-depth cultivation of the pig gut microbiome towards novel bacterial diversity and tailored functional studies.</title>
        <authorList>
            <person name="Wylensek D."/>
            <person name="Hitch T.C.A."/>
            <person name="Clavel T."/>
        </authorList>
    </citation>
    <scope>NUCLEOTIDE SEQUENCE [LARGE SCALE GENOMIC DNA]</scope>
    <source>
        <strain evidence="12 13">Med78-601-WT-4W-RMD-3</strain>
    </source>
</reference>
<evidence type="ECO:0000256" key="8">
    <source>
        <dbReference type="ARBA" id="ARBA00022679"/>
    </source>
</evidence>
<evidence type="ECO:0000256" key="10">
    <source>
        <dbReference type="ARBA" id="ARBA00047340"/>
    </source>
</evidence>
<dbReference type="GO" id="GO:0009236">
    <property type="term" value="P:cobalamin biosynthetic process"/>
    <property type="evidence" value="ECO:0007669"/>
    <property type="project" value="UniProtKB-UniRule"/>
</dbReference>
<dbReference type="RefSeq" id="WP_154484134.1">
    <property type="nucleotide sequence ID" value="NZ_VULR01000008.1"/>
</dbReference>
<dbReference type="NCBIfam" id="TIGR03160">
    <property type="entry name" value="cobT_DBIPRT"/>
    <property type="match status" value="1"/>
</dbReference>
<feature type="active site" description="Proton acceptor" evidence="11">
    <location>
        <position position="317"/>
    </location>
</feature>
<dbReference type="EC" id="2.4.2.21" evidence="4 11"/>
<comment type="catalytic activity">
    <reaction evidence="10 11">
        <text>5,6-dimethylbenzimidazole + nicotinate beta-D-ribonucleotide = alpha-ribazole 5'-phosphate + nicotinate + H(+)</text>
        <dbReference type="Rhea" id="RHEA:11196"/>
        <dbReference type="ChEBI" id="CHEBI:15378"/>
        <dbReference type="ChEBI" id="CHEBI:15890"/>
        <dbReference type="ChEBI" id="CHEBI:32544"/>
        <dbReference type="ChEBI" id="CHEBI:57502"/>
        <dbReference type="ChEBI" id="CHEBI:57918"/>
        <dbReference type="EC" id="2.4.2.21"/>
    </reaction>
</comment>
<dbReference type="Gene3D" id="1.10.1610.10">
    <property type="match status" value="1"/>
</dbReference>
<comment type="function">
    <text evidence="1 11">Catalyzes the synthesis of alpha-ribazole-5'-phosphate from nicotinate mononucleotide (NAMN) and 5,6-dimethylbenzimidazole (DMB).</text>
</comment>
<dbReference type="AlphaFoldDB" id="A0A844FHH3"/>
<dbReference type="SUPFAM" id="SSF52733">
    <property type="entry name" value="Nicotinate mononucleotide:5,6-dimethylbenzimidazole phosphoribosyltransferase (CobT)"/>
    <property type="match status" value="1"/>
</dbReference>